<gene>
    <name evidence="7" type="primary">map3k14a</name>
</gene>
<evidence type="ECO:0000256" key="1">
    <source>
        <dbReference type="ARBA" id="ARBA00022679"/>
    </source>
</evidence>
<reference evidence="7" key="3">
    <citation type="submission" date="2025-09" db="UniProtKB">
        <authorList>
            <consortium name="Ensembl"/>
        </authorList>
    </citation>
    <scope>IDENTIFICATION</scope>
</reference>
<evidence type="ECO:0000259" key="6">
    <source>
        <dbReference type="PROSITE" id="PS50011"/>
    </source>
</evidence>
<evidence type="ECO:0000256" key="5">
    <source>
        <dbReference type="SAM" id="MobiDB-lite"/>
    </source>
</evidence>
<dbReference type="InterPro" id="IPR000719">
    <property type="entry name" value="Prot_kinase_dom"/>
</dbReference>
<dbReference type="SMART" id="SM00220">
    <property type="entry name" value="S_TKc"/>
    <property type="match status" value="1"/>
</dbReference>
<evidence type="ECO:0000256" key="4">
    <source>
        <dbReference type="ARBA" id="ARBA00022840"/>
    </source>
</evidence>
<feature type="compositionally biased region" description="Polar residues" evidence="5">
    <location>
        <begin position="568"/>
        <end position="580"/>
    </location>
</feature>
<accession>A0AAY4CYY4</accession>
<organism evidence="7 8">
    <name type="scientific">Denticeps clupeoides</name>
    <name type="common">denticle herring</name>
    <dbReference type="NCBI Taxonomy" id="299321"/>
    <lineage>
        <taxon>Eukaryota</taxon>
        <taxon>Metazoa</taxon>
        <taxon>Chordata</taxon>
        <taxon>Craniata</taxon>
        <taxon>Vertebrata</taxon>
        <taxon>Euteleostomi</taxon>
        <taxon>Actinopterygii</taxon>
        <taxon>Neopterygii</taxon>
        <taxon>Teleostei</taxon>
        <taxon>Clupei</taxon>
        <taxon>Clupeiformes</taxon>
        <taxon>Denticipitoidei</taxon>
        <taxon>Denticipitidae</taxon>
        <taxon>Denticeps</taxon>
    </lineage>
</organism>
<keyword evidence="2" id="KW-0547">Nucleotide-binding</keyword>
<feature type="region of interest" description="Disordered" evidence="5">
    <location>
        <begin position="91"/>
        <end position="193"/>
    </location>
</feature>
<evidence type="ECO:0000256" key="3">
    <source>
        <dbReference type="ARBA" id="ARBA00022777"/>
    </source>
</evidence>
<dbReference type="GO" id="GO:0004672">
    <property type="term" value="F:protein kinase activity"/>
    <property type="evidence" value="ECO:0007669"/>
    <property type="project" value="InterPro"/>
</dbReference>
<reference evidence="7" key="2">
    <citation type="submission" date="2025-08" db="UniProtKB">
        <authorList>
            <consortium name="Ensembl"/>
        </authorList>
    </citation>
    <scope>IDENTIFICATION</scope>
</reference>
<protein>
    <recommendedName>
        <fullName evidence="6">Protein kinase domain-containing protein</fullName>
    </recommendedName>
</protein>
<dbReference type="InterPro" id="IPR050538">
    <property type="entry name" value="MAP_kinase_kinase_kinase"/>
</dbReference>
<keyword evidence="4" id="KW-0067">ATP-binding</keyword>
<dbReference type="InterPro" id="IPR008271">
    <property type="entry name" value="Ser/Thr_kinase_AS"/>
</dbReference>
<keyword evidence="8" id="KW-1185">Reference proteome</keyword>
<name>A0AAY4CYY4_9TELE</name>
<sequence length="803" mass="88250">MAVMPQLLSSTLPFSGCPIKDLKGVDIHIPSAKKDPGPCGEDGVVKEGGDKTKPSLQFLIHKVFTQGTAEPVGSKEQTTSLYISQAECEAPDSQVLTPSGSEHSYARDNSRIGGVSYSHAHSDSATSAAESPTPSSSRKKRRKRTRRCGSRLGGPEDGLLTSIPEQESGDLSYTQVRGPDFGSADSSLAQDTGGLHFQHWPRSYLSYSQDQEGRSDSSLSSVGDCSLAVKGLRNSVSQGDRCYVGDLCKEMARDGVEEEGEEECASDVNEGLLLNEQLQPVDYEYREGRDYSTQPLKNGSYGDVYLVKDANTGFVCAAKKIPLSRFRSDEVTLWNRLHNLPTVIQLFGAVRERNLVILFMDLKSESVGQLLMRRGRLPEDLALHYVFQVLGALDHLHKKQVLHLDIKADNVLLSEDGMNSFLCDFGHSEKLDSSGMSLNDQPVIKGTVTHMSPEVARGHHRGTKADVWSSSCMLLHMLSGCHPWTRSYSGPLCLKIANEPPPLKEIPPDCSHRTADVMRAGLQKDPGKRPSAVGLQKEVERALKEVGGLRSSVNGRYQEPLKKLLVSDSPSSPLHSTPPESQWMCPEKESEGEDEEDVEVSLSDSQAPPTQQHTRTPAGAPPAKQELEKLEKDLILISLSQPHSAEFQEQMLSCLSSNCHSPGELWEKKDSGRGSLGPGDDHSSGVFSFNSQLDSQTLSLGWLGLPHLRTPCWFDGVDVYIQDFNGRRLQIREKPRVNVGHIARGISDQISERAFSLQYEDGRLVSHAEEVQTSGLTLRCVSAPDCSQSWTWRIRKGVLETRN</sequence>
<dbReference type="Proteomes" id="UP000694580">
    <property type="component" value="Chromosome 7"/>
</dbReference>
<dbReference type="SUPFAM" id="SSF56112">
    <property type="entry name" value="Protein kinase-like (PK-like)"/>
    <property type="match status" value="1"/>
</dbReference>
<dbReference type="GeneID" id="114794031"/>
<feature type="domain" description="Protein kinase" evidence="6">
    <location>
        <begin position="290"/>
        <end position="543"/>
    </location>
</feature>
<dbReference type="Gene3D" id="3.30.200.20">
    <property type="entry name" value="Phosphorylase Kinase, domain 1"/>
    <property type="match status" value="1"/>
</dbReference>
<feature type="compositionally biased region" description="Polar residues" evidence="5">
    <location>
        <begin position="606"/>
        <end position="615"/>
    </location>
</feature>
<proteinExistence type="predicted"/>
<feature type="compositionally biased region" description="Polar residues" evidence="5">
    <location>
        <begin position="163"/>
        <end position="175"/>
    </location>
</feature>
<dbReference type="PROSITE" id="PS50011">
    <property type="entry name" value="PROTEIN_KINASE_DOM"/>
    <property type="match status" value="1"/>
</dbReference>
<dbReference type="RefSeq" id="XP_028842127.1">
    <property type="nucleotide sequence ID" value="XM_028986294.1"/>
</dbReference>
<feature type="region of interest" description="Disordered" evidence="5">
    <location>
        <begin position="565"/>
        <end position="623"/>
    </location>
</feature>
<feature type="compositionally biased region" description="Basic residues" evidence="5">
    <location>
        <begin position="137"/>
        <end position="149"/>
    </location>
</feature>
<evidence type="ECO:0000313" key="8">
    <source>
        <dbReference type="Proteomes" id="UP000694580"/>
    </source>
</evidence>
<dbReference type="InterPro" id="IPR011009">
    <property type="entry name" value="Kinase-like_dom_sf"/>
</dbReference>
<keyword evidence="3" id="KW-0418">Kinase</keyword>
<dbReference type="AlphaFoldDB" id="A0AAY4CYY4"/>
<dbReference type="PANTHER" id="PTHR48016:SF9">
    <property type="entry name" value="MITOGEN-ACTIVATED PROTEIN KINASE KINASE KINASE 14"/>
    <property type="match status" value="1"/>
</dbReference>
<reference evidence="7 8" key="1">
    <citation type="submission" date="2020-06" db="EMBL/GenBank/DDBJ databases">
        <authorList>
            <consortium name="Wellcome Sanger Institute Data Sharing"/>
        </authorList>
    </citation>
    <scope>NUCLEOTIDE SEQUENCE [LARGE SCALE GENOMIC DNA]</scope>
</reference>
<dbReference type="Pfam" id="PF00069">
    <property type="entry name" value="Pkinase"/>
    <property type="match status" value="1"/>
</dbReference>
<feature type="compositionally biased region" description="Acidic residues" evidence="5">
    <location>
        <begin position="590"/>
        <end position="599"/>
    </location>
</feature>
<dbReference type="GeneTree" id="ENSGT00940000156497"/>
<evidence type="ECO:0000313" key="7">
    <source>
        <dbReference type="Ensembl" id="ENSDCDP00010038482.1"/>
    </source>
</evidence>
<dbReference type="PROSITE" id="PS00108">
    <property type="entry name" value="PROTEIN_KINASE_ST"/>
    <property type="match status" value="1"/>
</dbReference>
<dbReference type="Gene3D" id="1.10.510.10">
    <property type="entry name" value="Transferase(Phosphotransferase) domain 1"/>
    <property type="match status" value="1"/>
</dbReference>
<keyword evidence="1" id="KW-0808">Transferase</keyword>
<evidence type="ECO:0000256" key="2">
    <source>
        <dbReference type="ARBA" id="ARBA00022741"/>
    </source>
</evidence>
<dbReference type="GO" id="GO:0007249">
    <property type="term" value="P:canonical NF-kappaB signal transduction"/>
    <property type="evidence" value="ECO:0007669"/>
    <property type="project" value="TreeGrafter"/>
</dbReference>
<dbReference type="Ensembl" id="ENSDCDT00010048112.1">
    <property type="protein sequence ID" value="ENSDCDP00010038482.1"/>
    <property type="gene ID" value="ENSDCDG00010024871.1"/>
</dbReference>
<feature type="compositionally biased region" description="Low complexity" evidence="5">
    <location>
        <begin position="116"/>
        <end position="136"/>
    </location>
</feature>
<dbReference type="PANTHER" id="PTHR48016">
    <property type="entry name" value="MAP KINASE KINASE KINASE SSK2-RELATED-RELATED"/>
    <property type="match status" value="1"/>
</dbReference>
<dbReference type="GO" id="GO:0005524">
    <property type="term" value="F:ATP binding"/>
    <property type="evidence" value="ECO:0007669"/>
    <property type="project" value="UniProtKB-KW"/>
</dbReference>